<feature type="domain" description="Protein kinase" evidence="10">
    <location>
        <begin position="351"/>
        <end position="619"/>
    </location>
</feature>
<dbReference type="InterPro" id="IPR046959">
    <property type="entry name" value="PRK1-6/SRF4-like"/>
</dbReference>
<dbReference type="PROSITE" id="PS50011">
    <property type="entry name" value="PROTEIN_KINASE_DOM"/>
    <property type="match status" value="1"/>
</dbReference>
<dbReference type="Pfam" id="PF00560">
    <property type="entry name" value="LRR_1"/>
    <property type="match status" value="3"/>
</dbReference>
<feature type="signal peptide" evidence="9">
    <location>
        <begin position="1"/>
        <end position="22"/>
    </location>
</feature>
<keyword evidence="12" id="KW-1185">Reference proteome</keyword>
<dbReference type="InterPro" id="IPR032675">
    <property type="entry name" value="LRR_dom_sf"/>
</dbReference>
<evidence type="ECO:0000313" key="11">
    <source>
        <dbReference type="EMBL" id="KAK6920746.1"/>
    </source>
</evidence>
<dbReference type="Gene3D" id="3.80.10.10">
    <property type="entry name" value="Ribonuclease Inhibitor"/>
    <property type="match status" value="2"/>
</dbReference>
<dbReference type="PANTHER" id="PTHR48007:SF79">
    <property type="entry name" value="(WILD MALAYSIAN BANANA) HYPOTHETICAL PROTEIN"/>
    <property type="match status" value="1"/>
</dbReference>
<evidence type="ECO:0000256" key="1">
    <source>
        <dbReference type="ARBA" id="ARBA00004370"/>
    </source>
</evidence>
<dbReference type="GO" id="GO:0004672">
    <property type="term" value="F:protein kinase activity"/>
    <property type="evidence" value="ECO:0007669"/>
    <property type="project" value="InterPro"/>
</dbReference>
<dbReference type="InterPro" id="IPR000719">
    <property type="entry name" value="Prot_kinase_dom"/>
</dbReference>
<keyword evidence="3 8" id="KW-0812">Transmembrane</keyword>
<comment type="caution">
    <text evidence="11">The sequence shown here is derived from an EMBL/GenBank/DDBJ whole genome shotgun (WGS) entry which is preliminary data.</text>
</comment>
<feature type="transmembrane region" description="Helical" evidence="8">
    <location>
        <begin position="251"/>
        <end position="270"/>
    </location>
</feature>
<dbReference type="GO" id="GO:0005524">
    <property type="term" value="F:ATP binding"/>
    <property type="evidence" value="ECO:0007669"/>
    <property type="project" value="InterPro"/>
</dbReference>
<evidence type="ECO:0000313" key="12">
    <source>
        <dbReference type="Proteomes" id="UP001370490"/>
    </source>
</evidence>
<evidence type="ECO:0000259" key="10">
    <source>
        <dbReference type="PROSITE" id="PS50011"/>
    </source>
</evidence>
<evidence type="ECO:0000256" key="4">
    <source>
        <dbReference type="ARBA" id="ARBA00022737"/>
    </source>
</evidence>
<organism evidence="11 12">
    <name type="scientific">Dillenia turbinata</name>
    <dbReference type="NCBI Taxonomy" id="194707"/>
    <lineage>
        <taxon>Eukaryota</taxon>
        <taxon>Viridiplantae</taxon>
        <taxon>Streptophyta</taxon>
        <taxon>Embryophyta</taxon>
        <taxon>Tracheophyta</taxon>
        <taxon>Spermatophyta</taxon>
        <taxon>Magnoliopsida</taxon>
        <taxon>eudicotyledons</taxon>
        <taxon>Gunneridae</taxon>
        <taxon>Pentapetalae</taxon>
        <taxon>Dilleniales</taxon>
        <taxon>Dilleniaceae</taxon>
        <taxon>Dillenia</taxon>
    </lineage>
</organism>
<dbReference type="InterPro" id="IPR011009">
    <property type="entry name" value="Kinase-like_dom_sf"/>
</dbReference>
<dbReference type="SUPFAM" id="SSF56112">
    <property type="entry name" value="Protein kinase-like (PK-like)"/>
    <property type="match status" value="1"/>
</dbReference>
<dbReference type="Gene3D" id="1.10.510.10">
    <property type="entry name" value="Transferase(Phosphotransferase) domain 1"/>
    <property type="match status" value="1"/>
</dbReference>
<evidence type="ECO:0000256" key="3">
    <source>
        <dbReference type="ARBA" id="ARBA00022692"/>
    </source>
</evidence>
<evidence type="ECO:0000256" key="2">
    <source>
        <dbReference type="ARBA" id="ARBA00022614"/>
    </source>
</evidence>
<accession>A0AAN8Z179</accession>
<keyword evidence="9" id="KW-0732">Signal</keyword>
<evidence type="ECO:0000256" key="6">
    <source>
        <dbReference type="ARBA" id="ARBA00023136"/>
    </source>
</evidence>
<dbReference type="Pfam" id="PF07714">
    <property type="entry name" value="PK_Tyr_Ser-Thr"/>
    <property type="match status" value="1"/>
</dbReference>
<proteinExistence type="predicted"/>
<keyword evidence="6 8" id="KW-0472">Membrane</keyword>
<keyword evidence="5 8" id="KW-1133">Transmembrane helix</keyword>
<dbReference type="Gene3D" id="3.30.200.20">
    <property type="entry name" value="Phosphorylase Kinase, domain 1"/>
    <property type="match status" value="1"/>
</dbReference>
<reference evidence="11 12" key="1">
    <citation type="submission" date="2023-12" db="EMBL/GenBank/DDBJ databases">
        <title>A high-quality genome assembly for Dillenia turbinata (Dilleniales).</title>
        <authorList>
            <person name="Chanderbali A."/>
        </authorList>
    </citation>
    <scope>NUCLEOTIDE SEQUENCE [LARGE SCALE GENOMIC DNA]</scope>
    <source>
        <strain evidence="11">LSX21</strain>
        <tissue evidence="11">Leaf</tissue>
    </source>
</reference>
<dbReference type="SUPFAM" id="SSF52058">
    <property type="entry name" value="L domain-like"/>
    <property type="match status" value="1"/>
</dbReference>
<evidence type="ECO:0000256" key="9">
    <source>
        <dbReference type="SAM" id="SignalP"/>
    </source>
</evidence>
<name>A0AAN8Z179_9MAGN</name>
<gene>
    <name evidence="11" type="ORF">RJ641_014424</name>
</gene>
<evidence type="ECO:0000256" key="7">
    <source>
        <dbReference type="SAM" id="MobiDB-lite"/>
    </source>
</evidence>
<feature type="region of interest" description="Disordered" evidence="7">
    <location>
        <begin position="278"/>
        <end position="317"/>
    </location>
</feature>
<keyword evidence="4" id="KW-0677">Repeat</keyword>
<dbReference type="Proteomes" id="UP001370490">
    <property type="component" value="Unassembled WGS sequence"/>
</dbReference>
<feature type="compositionally biased region" description="Basic and acidic residues" evidence="7">
    <location>
        <begin position="279"/>
        <end position="294"/>
    </location>
</feature>
<dbReference type="InterPro" id="IPR001245">
    <property type="entry name" value="Ser-Thr/Tyr_kinase_cat_dom"/>
</dbReference>
<evidence type="ECO:0000256" key="8">
    <source>
        <dbReference type="SAM" id="Phobius"/>
    </source>
</evidence>
<dbReference type="PANTHER" id="PTHR48007">
    <property type="entry name" value="LEUCINE-RICH REPEAT RECEPTOR-LIKE PROTEIN KINASE PXC1"/>
    <property type="match status" value="1"/>
</dbReference>
<sequence>MPQFPIWVLAILIFLTFQVANSEDYFVKHSLVRFMDKLTAGNNVQRDQNWGWNLASDPCNDKWAGVECNSQMQNVRKVVLNKLNFSGTLDTGLLCMAKSLVYLSLEDNNLSGEIQGDIVNCKRLTHVYLSGNHLSGKLPDSLSRLNNLKRLEIYNNSFSGELPDLARISGLLTFRAQNNYLSGPIPQFDFTNLLSLDVSNNNFSGPIPDVHGNIPASSFAGNPGLCGDPLPNACPPSPPPKKSNKLSLDRFLIYSGYAILGVAILAFIAYKLVKRKKPKDQNDVREQQKVEKNENSNPKKKNISYPSGEVKESPDRSEYSITSVESGMVSSSLVLLTNSAVKELKFEELLRAPAELLGRGKHGTVYKVILGNRMTLAVRRLRGWDIPKEDFKGRMQRMDRVRHPNVLPVMAFYCSKQEKLLVYEYQQKGSLFNLLHGTQYGQAFEWGSRLRIAATIANALAHMHEKLGEDGIAHGNLKSSNILFNNNMDPCISEYGLMVVENHNQPYLAQSNSFSFNITSSESESTANSFKVDVYGFGVILLELLTGKLVQNNGFHLARWVHSVVKEEWTYEVFDRALVSEGASEERMVNMLQVALKCINPNPDARPIMNQVASMLNSIKEEEERSLSFDP</sequence>
<feature type="chain" id="PRO_5042835322" evidence="9">
    <location>
        <begin position="23"/>
        <end position="631"/>
    </location>
</feature>
<dbReference type="AlphaFoldDB" id="A0AAN8Z179"/>
<dbReference type="EMBL" id="JBAMMX010000020">
    <property type="protein sequence ID" value="KAK6920746.1"/>
    <property type="molecule type" value="Genomic_DNA"/>
</dbReference>
<keyword evidence="2" id="KW-0433">Leucine-rich repeat</keyword>
<dbReference type="InterPro" id="IPR001611">
    <property type="entry name" value="Leu-rich_rpt"/>
</dbReference>
<evidence type="ECO:0000256" key="5">
    <source>
        <dbReference type="ARBA" id="ARBA00022989"/>
    </source>
</evidence>
<protein>
    <submittedName>
        <fullName evidence="11">Leucine-rich repeat</fullName>
    </submittedName>
</protein>
<comment type="subcellular location">
    <subcellularLocation>
        <location evidence="1">Membrane</location>
    </subcellularLocation>
</comment>
<dbReference type="GO" id="GO:0016020">
    <property type="term" value="C:membrane"/>
    <property type="evidence" value="ECO:0007669"/>
    <property type="project" value="UniProtKB-SubCell"/>
</dbReference>